<dbReference type="AlphaFoldDB" id="A0A7W6J2R8"/>
<comment type="caution">
    <text evidence="1">The sequence shown here is derived from an EMBL/GenBank/DDBJ whole genome shotgun (WGS) entry which is preliminary data.</text>
</comment>
<proteinExistence type="predicted"/>
<reference evidence="1 2" key="1">
    <citation type="submission" date="2020-08" db="EMBL/GenBank/DDBJ databases">
        <title>Genomic Encyclopedia of Type Strains, Phase IV (KMG-IV): sequencing the most valuable type-strain genomes for metagenomic binning, comparative biology and taxonomic classification.</title>
        <authorList>
            <person name="Goeker M."/>
        </authorList>
    </citation>
    <scope>NUCLEOTIDE SEQUENCE [LARGE SCALE GENOMIC DNA]</scope>
    <source>
        <strain evidence="1 2">DSM 29853</strain>
    </source>
</reference>
<dbReference type="Proteomes" id="UP000528286">
    <property type="component" value="Unassembled WGS sequence"/>
</dbReference>
<sequence length="208" mass="24029">MSFEEMTVEHILPKRALKSDHRTVSEVYSINQRSGLTLLCGKMLSYKGKQISAKGCNSWKGRHFDKYLEEQVQPHTRVRKLHTGHQVALFILGYLALYRRYGYQVALTKAGALCRQQFFNPRDFLNQVPKACQFAFMGSGPLEYTPEEKEYWGEPFDISIMKDLALIRMRSSVFYVPISRDPRIPLATSIPYAPSKYVFRADFSTLVE</sequence>
<organism evidence="1 2">
    <name type="scientific">Gellertiella hungarica</name>
    <dbReference type="NCBI Taxonomy" id="1572859"/>
    <lineage>
        <taxon>Bacteria</taxon>
        <taxon>Pseudomonadati</taxon>
        <taxon>Pseudomonadota</taxon>
        <taxon>Alphaproteobacteria</taxon>
        <taxon>Hyphomicrobiales</taxon>
        <taxon>Rhizobiaceae</taxon>
        <taxon>Gellertiella</taxon>
    </lineage>
</organism>
<keyword evidence="2" id="KW-1185">Reference proteome</keyword>
<evidence type="ECO:0000313" key="2">
    <source>
        <dbReference type="Proteomes" id="UP000528286"/>
    </source>
</evidence>
<accession>A0A7W6J2R8</accession>
<dbReference type="RefSeq" id="WP_210296839.1">
    <property type="nucleotide sequence ID" value="NZ_JACIEZ010000001.1"/>
</dbReference>
<protein>
    <submittedName>
        <fullName evidence="1">Uncharacterized protein</fullName>
    </submittedName>
</protein>
<evidence type="ECO:0000313" key="1">
    <source>
        <dbReference type="EMBL" id="MBB4063705.1"/>
    </source>
</evidence>
<name>A0A7W6J2R8_9HYPH</name>
<gene>
    <name evidence="1" type="ORF">GGR23_000866</name>
</gene>
<dbReference type="EMBL" id="JACIEZ010000001">
    <property type="protein sequence ID" value="MBB4063705.1"/>
    <property type="molecule type" value="Genomic_DNA"/>
</dbReference>